<evidence type="ECO:0000313" key="1">
    <source>
        <dbReference type="EMBL" id="KAG8375740.1"/>
    </source>
</evidence>
<protein>
    <submittedName>
        <fullName evidence="1">Uncharacterized protein</fullName>
    </submittedName>
</protein>
<evidence type="ECO:0000313" key="2">
    <source>
        <dbReference type="Proteomes" id="UP000826271"/>
    </source>
</evidence>
<keyword evidence="2" id="KW-1185">Reference proteome</keyword>
<organism evidence="1 2">
    <name type="scientific">Buddleja alternifolia</name>
    <dbReference type="NCBI Taxonomy" id="168488"/>
    <lineage>
        <taxon>Eukaryota</taxon>
        <taxon>Viridiplantae</taxon>
        <taxon>Streptophyta</taxon>
        <taxon>Embryophyta</taxon>
        <taxon>Tracheophyta</taxon>
        <taxon>Spermatophyta</taxon>
        <taxon>Magnoliopsida</taxon>
        <taxon>eudicotyledons</taxon>
        <taxon>Gunneridae</taxon>
        <taxon>Pentapetalae</taxon>
        <taxon>asterids</taxon>
        <taxon>lamiids</taxon>
        <taxon>Lamiales</taxon>
        <taxon>Scrophulariaceae</taxon>
        <taxon>Buddlejeae</taxon>
        <taxon>Buddleja</taxon>
    </lineage>
</organism>
<name>A0AAV6X301_9LAMI</name>
<accession>A0AAV6X301</accession>
<dbReference type="Proteomes" id="UP000826271">
    <property type="component" value="Unassembled WGS sequence"/>
</dbReference>
<reference evidence="1" key="1">
    <citation type="submission" date="2019-10" db="EMBL/GenBank/DDBJ databases">
        <authorList>
            <person name="Zhang R."/>
            <person name="Pan Y."/>
            <person name="Wang J."/>
            <person name="Ma R."/>
            <person name="Yu S."/>
        </authorList>
    </citation>
    <scope>NUCLEOTIDE SEQUENCE</scope>
    <source>
        <strain evidence="1">LA-IB0</strain>
        <tissue evidence="1">Leaf</tissue>
    </source>
</reference>
<comment type="caution">
    <text evidence="1">The sequence shown here is derived from an EMBL/GenBank/DDBJ whole genome shotgun (WGS) entry which is preliminary data.</text>
</comment>
<proteinExistence type="predicted"/>
<dbReference type="EMBL" id="WHWC01000010">
    <property type="protein sequence ID" value="KAG8375740.1"/>
    <property type="molecule type" value="Genomic_DNA"/>
</dbReference>
<dbReference type="AlphaFoldDB" id="A0AAV6X301"/>
<gene>
    <name evidence="1" type="ORF">BUALT_Bualt10G0131800</name>
</gene>
<sequence>MVGEDADFLAAEFVKNYLVVLASYYCSCTKRIRSIERGSFTNKIVRRKVQDSLRHLHVSCPNVAAAALIKAAYSDWSSRNTQGNHYPEIKEKY</sequence>